<accession>A0ABQ4DXP0</accession>
<sequence length="160" mass="17732">MLAEFRLTWRQAVVRGLRWGGLGSGAAVVIAGVLPGHREFHDLAWVAVLAPLPLGVLCGTADRLRARVRLDDAGLRGRAYGPYAFVAWPRVVDVRAERRHGHTVVAVYLGDGAPLRLYAPYDGGPLDRDPRFEQKLLLICQVWEAHRHGSSREPETRPLS</sequence>
<evidence type="ECO:0008006" key="4">
    <source>
        <dbReference type="Google" id="ProtNLM"/>
    </source>
</evidence>
<proteinExistence type="predicted"/>
<keyword evidence="1" id="KW-0472">Membrane</keyword>
<reference evidence="2 3" key="1">
    <citation type="submission" date="2021-01" db="EMBL/GenBank/DDBJ databases">
        <title>Whole genome shotgun sequence of Plantactinospora endophytica NBRC 110450.</title>
        <authorList>
            <person name="Komaki H."/>
            <person name="Tamura T."/>
        </authorList>
    </citation>
    <scope>NUCLEOTIDE SEQUENCE [LARGE SCALE GENOMIC DNA]</scope>
    <source>
        <strain evidence="2 3">NBRC 110450</strain>
    </source>
</reference>
<evidence type="ECO:0000313" key="2">
    <source>
        <dbReference type="EMBL" id="GIG86836.1"/>
    </source>
</evidence>
<dbReference type="Proteomes" id="UP000646749">
    <property type="component" value="Unassembled WGS sequence"/>
</dbReference>
<keyword evidence="3" id="KW-1185">Reference proteome</keyword>
<name>A0ABQ4DXP0_9ACTN</name>
<organism evidence="2 3">
    <name type="scientific">Plantactinospora endophytica</name>
    <dbReference type="NCBI Taxonomy" id="673535"/>
    <lineage>
        <taxon>Bacteria</taxon>
        <taxon>Bacillati</taxon>
        <taxon>Actinomycetota</taxon>
        <taxon>Actinomycetes</taxon>
        <taxon>Micromonosporales</taxon>
        <taxon>Micromonosporaceae</taxon>
        <taxon>Plantactinospora</taxon>
    </lineage>
</organism>
<keyword evidence="1" id="KW-0812">Transmembrane</keyword>
<protein>
    <recommendedName>
        <fullName evidence="4">PH domain-containing protein</fullName>
    </recommendedName>
</protein>
<dbReference type="EMBL" id="BONW01000005">
    <property type="protein sequence ID" value="GIG86836.1"/>
    <property type="molecule type" value="Genomic_DNA"/>
</dbReference>
<feature type="transmembrane region" description="Helical" evidence="1">
    <location>
        <begin position="43"/>
        <end position="61"/>
    </location>
</feature>
<evidence type="ECO:0000313" key="3">
    <source>
        <dbReference type="Proteomes" id="UP000646749"/>
    </source>
</evidence>
<comment type="caution">
    <text evidence="2">The sequence shown here is derived from an EMBL/GenBank/DDBJ whole genome shotgun (WGS) entry which is preliminary data.</text>
</comment>
<feature type="transmembrane region" description="Helical" evidence="1">
    <location>
        <begin position="16"/>
        <end position="37"/>
    </location>
</feature>
<evidence type="ECO:0000256" key="1">
    <source>
        <dbReference type="SAM" id="Phobius"/>
    </source>
</evidence>
<keyword evidence="1" id="KW-1133">Transmembrane helix</keyword>
<gene>
    <name evidence="2" type="ORF">Pen02_17720</name>
</gene>